<evidence type="ECO:0000313" key="9">
    <source>
        <dbReference type="EMBL" id="TBL80419.1"/>
    </source>
</evidence>
<dbReference type="GO" id="GO:0005886">
    <property type="term" value="C:plasma membrane"/>
    <property type="evidence" value="ECO:0007669"/>
    <property type="project" value="UniProtKB-SubCell"/>
</dbReference>
<dbReference type="AlphaFoldDB" id="A0A4Q9DWN1"/>
<gene>
    <name evidence="9" type="ORF">EYB31_08365</name>
</gene>
<dbReference type="SUPFAM" id="SSF161098">
    <property type="entry name" value="MetI-like"/>
    <property type="match status" value="1"/>
</dbReference>
<comment type="similarity">
    <text evidence="7">Belongs to the binding-protein-dependent transport system permease family.</text>
</comment>
<evidence type="ECO:0000256" key="7">
    <source>
        <dbReference type="RuleBase" id="RU363032"/>
    </source>
</evidence>
<dbReference type="OrthoDB" id="9787837at2"/>
<feature type="domain" description="ABC transmembrane type-1" evidence="8">
    <location>
        <begin position="76"/>
        <end position="266"/>
    </location>
</feature>
<reference evidence="9 10" key="1">
    <citation type="submission" date="2019-02" db="EMBL/GenBank/DDBJ databases">
        <title>Paenibacillus sp. nov., isolated from surface-sterilized tissue of Thalictrum simplex L.</title>
        <authorList>
            <person name="Tuo L."/>
        </authorList>
    </citation>
    <scope>NUCLEOTIDE SEQUENCE [LARGE SCALE GENOMIC DNA]</scope>
    <source>
        <strain evidence="9 10">N2SHLJ1</strain>
    </source>
</reference>
<feature type="transmembrane region" description="Helical" evidence="7">
    <location>
        <begin position="144"/>
        <end position="161"/>
    </location>
</feature>
<feature type="transmembrane region" description="Helical" evidence="7">
    <location>
        <begin position="75"/>
        <end position="99"/>
    </location>
</feature>
<keyword evidence="3" id="KW-1003">Cell membrane</keyword>
<proteinExistence type="inferred from homology"/>
<dbReference type="InterPro" id="IPR000515">
    <property type="entry name" value="MetI-like"/>
</dbReference>
<name>A0A4Q9DWN1_9BACL</name>
<evidence type="ECO:0000256" key="6">
    <source>
        <dbReference type="ARBA" id="ARBA00023136"/>
    </source>
</evidence>
<dbReference type="GO" id="GO:0055085">
    <property type="term" value="P:transmembrane transport"/>
    <property type="evidence" value="ECO:0007669"/>
    <property type="project" value="InterPro"/>
</dbReference>
<dbReference type="Gene3D" id="1.10.3720.10">
    <property type="entry name" value="MetI-like"/>
    <property type="match status" value="1"/>
</dbReference>
<feature type="transmembrane region" description="Helical" evidence="7">
    <location>
        <begin position="198"/>
        <end position="219"/>
    </location>
</feature>
<evidence type="ECO:0000256" key="1">
    <source>
        <dbReference type="ARBA" id="ARBA00004651"/>
    </source>
</evidence>
<feature type="transmembrane region" description="Helical" evidence="7">
    <location>
        <begin position="111"/>
        <end position="132"/>
    </location>
</feature>
<comment type="caution">
    <text evidence="9">The sequence shown here is derived from an EMBL/GenBank/DDBJ whole genome shotgun (WGS) entry which is preliminary data.</text>
</comment>
<dbReference type="CDD" id="cd06261">
    <property type="entry name" value="TM_PBP2"/>
    <property type="match status" value="1"/>
</dbReference>
<evidence type="ECO:0000256" key="4">
    <source>
        <dbReference type="ARBA" id="ARBA00022692"/>
    </source>
</evidence>
<dbReference type="Pfam" id="PF00528">
    <property type="entry name" value="BPD_transp_1"/>
    <property type="match status" value="1"/>
</dbReference>
<keyword evidence="10" id="KW-1185">Reference proteome</keyword>
<feature type="transmembrane region" description="Helical" evidence="7">
    <location>
        <begin position="12"/>
        <end position="32"/>
    </location>
</feature>
<evidence type="ECO:0000256" key="3">
    <source>
        <dbReference type="ARBA" id="ARBA00022475"/>
    </source>
</evidence>
<dbReference type="PANTHER" id="PTHR43744">
    <property type="entry name" value="ABC TRANSPORTER PERMEASE PROTEIN MG189-RELATED-RELATED"/>
    <property type="match status" value="1"/>
</dbReference>
<dbReference type="PANTHER" id="PTHR43744:SF8">
    <property type="entry name" value="SN-GLYCEROL-3-PHOSPHATE TRANSPORT SYSTEM PERMEASE PROTEIN UGPE"/>
    <property type="match status" value="1"/>
</dbReference>
<dbReference type="InterPro" id="IPR035906">
    <property type="entry name" value="MetI-like_sf"/>
</dbReference>
<organism evidence="9 10">
    <name type="scientific">Paenibacillus thalictri</name>
    <dbReference type="NCBI Taxonomy" id="2527873"/>
    <lineage>
        <taxon>Bacteria</taxon>
        <taxon>Bacillati</taxon>
        <taxon>Bacillota</taxon>
        <taxon>Bacilli</taxon>
        <taxon>Bacillales</taxon>
        <taxon>Paenibacillaceae</taxon>
        <taxon>Paenibacillus</taxon>
    </lineage>
</organism>
<dbReference type="Proteomes" id="UP000293142">
    <property type="component" value="Unassembled WGS sequence"/>
</dbReference>
<sequence>MMSTRKTGSALYFIAHLVIACLVLLPLLFAFASSFRPLTEIFRYVSPFSWRTFIPTELTFEAYTSLFAARGFGRIFLNTFFVTFTTVIVGVVINSMAAFAFAKFEFRGKQLLFLLVLVTFMIPFEVIAIPLYNLVDQLGWIDSYTGLIVPGLANGLVIFLFRQFFMDLPTMLLESAHVEGASWTTIYTKIVMPLSKPVAISAGLLLFLFQWESFLWPVIATRSKQYKVIQVAMSDFVTEHATYWNEMFAACTLVVLVPVLVLLPLQKYFVQGVTGTGIKE</sequence>
<dbReference type="PROSITE" id="PS50928">
    <property type="entry name" value="ABC_TM1"/>
    <property type="match status" value="1"/>
</dbReference>
<evidence type="ECO:0000313" key="10">
    <source>
        <dbReference type="Proteomes" id="UP000293142"/>
    </source>
</evidence>
<keyword evidence="2 7" id="KW-0813">Transport</keyword>
<comment type="subcellular location">
    <subcellularLocation>
        <location evidence="1 7">Cell membrane</location>
        <topology evidence="1 7">Multi-pass membrane protein</topology>
    </subcellularLocation>
</comment>
<feature type="transmembrane region" description="Helical" evidence="7">
    <location>
        <begin position="243"/>
        <end position="263"/>
    </location>
</feature>
<keyword evidence="6 7" id="KW-0472">Membrane</keyword>
<dbReference type="EMBL" id="SIRE01000005">
    <property type="protein sequence ID" value="TBL80419.1"/>
    <property type="molecule type" value="Genomic_DNA"/>
</dbReference>
<evidence type="ECO:0000256" key="2">
    <source>
        <dbReference type="ARBA" id="ARBA00022448"/>
    </source>
</evidence>
<dbReference type="PROSITE" id="PS51257">
    <property type="entry name" value="PROKAR_LIPOPROTEIN"/>
    <property type="match status" value="1"/>
</dbReference>
<dbReference type="RefSeq" id="WP_131012832.1">
    <property type="nucleotide sequence ID" value="NZ_SIRE01000005.1"/>
</dbReference>
<evidence type="ECO:0000259" key="8">
    <source>
        <dbReference type="PROSITE" id="PS50928"/>
    </source>
</evidence>
<accession>A0A4Q9DWN1</accession>
<evidence type="ECO:0000256" key="5">
    <source>
        <dbReference type="ARBA" id="ARBA00022989"/>
    </source>
</evidence>
<keyword evidence="5 7" id="KW-1133">Transmembrane helix</keyword>
<protein>
    <submittedName>
        <fullName evidence="9">Carbohydrate ABC transporter permease</fullName>
    </submittedName>
</protein>
<keyword evidence="4 7" id="KW-0812">Transmembrane</keyword>